<name>A0A0F4LYA4_9BIFI</name>
<proteinExistence type="predicted"/>
<evidence type="ECO:0000313" key="1">
    <source>
        <dbReference type="EMBL" id="TSJ86901.1"/>
    </source>
</evidence>
<protein>
    <submittedName>
        <fullName evidence="1">Uncharacterized protein</fullName>
    </submittedName>
</protein>
<gene>
    <name evidence="1" type="ORF">FPK29_04415</name>
</gene>
<dbReference type="PROSITE" id="PS51257">
    <property type="entry name" value="PROKAR_LIPOPROTEIN"/>
    <property type="match status" value="1"/>
</dbReference>
<reference evidence="1 2" key="1">
    <citation type="submission" date="2019-07" db="EMBL/GenBank/DDBJ databases">
        <title>Bifidobacterium asteroides genomes.</title>
        <authorList>
            <person name="Zheng H."/>
        </authorList>
    </citation>
    <scope>NUCLEOTIDE SEQUENCE [LARGE SCALE GENOMIC DNA]</scope>
    <source>
        <strain evidence="1 2">W8111</strain>
    </source>
</reference>
<accession>A0A0F4LYA4</accession>
<dbReference type="Proteomes" id="UP000317536">
    <property type="component" value="Unassembled WGS sequence"/>
</dbReference>
<organism evidence="1 2">
    <name type="scientific">Bifidobacterium asteroides</name>
    <dbReference type="NCBI Taxonomy" id="1684"/>
    <lineage>
        <taxon>Bacteria</taxon>
        <taxon>Bacillati</taxon>
        <taxon>Actinomycetota</taxon>
        <taxon>Actinomycetes</taxon>
        <taxon>Bifidobacteriales</taxon>
        <taxon>Bifidobacteriaceae</taxon>
        <taxon>Bifidobacterium</taxon>
    </lineage>
</organism>
<sequence length="130" mass="14178">MKRHIKLLTASAAAVALAIGCEGTAWADNAYVSGELNKSGSLVQYDYTRTHTFTGPISLSVNNMPSNYLRLGLRNMKASGGPQFTDSLQWNTVGAKSWDNILVGTRFAFQGRMGACTWFCDTNWGGNLTY</sequence>
<dbReference type="AlphaFoldDB" id="A0A0F4LYA4"/>
<dbReference type="OrthoDB" id="3235435at2"/>
<evidence type="ECO:0000313" key="2">
    <source>
        <dbReference type="Proteomes" id="UP000317536"/>
    </source>
</evidence>
<dbReference type="EMBL" id="VMHJ01000001">
    <property type="protein sequence ID" value="TSJ86901.1"/>
    <property type="molecule type" value="Genomic_DNA"/>
</dbReference>
<dbReference type="RefSeq" id="WP_046323241.1">
    <property type="nucleotide sequence ID" value="NZ_JACFPA010000001.1"/>
</dbReference>
<comment type="caution">
    <text evidence="1">The sequence shown here is derived from an EMBL/GenBank/DDBJ whole genome shotgun (WGS) entry which is preliminary data.</text>
</comment>